<dbReference type="Proteomes" id="UP001501469">
    <property type="component" value="Unassembled WGS sequence"/>
</dbReference>
<sequence>MKSFVLLLALSGFRVVAHAQSREVIYTAPGMPLHLQRGVPVGSPQSRKPRVKQLAVDSSQTFARFWDKPSALHQQSAQVFWQAINRETKYPSTTLRAQIEGTIYVQLIVLADGSIAKAEIIKRQLNEELADNSNTKVLAKAKDDLDAEALKPLAHIRFAAGAKIDTIVVPRRFVMQ</sequence>
<proteinExistence type="predicted"/>
<evidence type="ECO:0000313" key="3">
    <source>
        <dbReference type="Proteomes" id="UP001501469"/>
    </source>
</evidence>
<accession>A0ABP7TAR6</accession>
<dbReference type="Gene3D" id="3.30.1150.10">
    <property type="match status" value="1"/>
</dbReference>
<evidence type="ECO:0008006" key="4">
    <source>
        <dbReference type="Google" id="ProtNLM"/>
    </source>
</evidence>
<evidence type="ECO:0000313" key="2">
    <source>
        <dbReference type="EMBL" id="GAA4023569.1"/>
    </source>
</evidence>
<feature type="signal peptide" evidence="1">
    <location>
        <begin position="1"/>
        <end position="19"/>
    </location>
</feature>
<feature type="chain" id="PRO_5047085686" description="TonB C-terminal domain-containing protein" evidence="1">
    <location>
        <begin position="20"/>
        <end position="176"/>
    </location>
</feature>
<reference evidence="3" key="1">
    <citation type="journal article" date="2019" name="Int. J. Syst. Evol. Microbiol.">
        <title>The Global Catalogue of Microorganisms (GCM) 10K type strain sequencing project: providing services to taxonomists for standard genome sequencing and annotation.</title>
        <authorList>
            <consortium name="The Broad Institute Genomics Platform"/>
            <consortium name="The Broad Institute Genome Sequencing Center for Infectious Disease"/>
            <person name="Wu L."/>
            <person name="Ma J."/>
        </authorList>
    </citation>
    <scope>NUCLEOTIDE SEQUENCE [LARGE SCALE GENOMIC DNA]</scope>
    <source>
        <strain evidence="3">JCM 17225</strain>
    </source>
</reference>
<dbReference type="EMBL" id="BAABDK010000001">
    <property type="protein sequence ID" value="GAA4023569.1"/>
    <property type="molecule type" value="Genomic_DNA"/>
</dbReference>
<keyword evidence="3" id="KW-1185">Reference proteome</keyword>
<name>A0ABP7TAR6_9BACT</name>
<organism evidence="2 3">
    <name type="scientific">Hymenobacter glaciei</name>
    <dbReference type="NCBI Taxonomy" id="877209"/>
    <lineage>
        <taxon>Bacteria</taxon>
        <taxon>Pseudomonadati</taxon>
        <taxon>Bacteroidota</taxon>
        <taxon>Cytophagia</taxon>
        <taxon>Cytophagales</taxon>
        <taxon>Hymenobacteraceae</taxon>
        <taxon>Hymenobacter</taxon>
    </lineage>
</organism>
<evidence type="ECO:0000256" key="1">
    <source>
        <dbReference type="SAM" id="SignalP"/>
    </source>
</evidence>
<gene>
    <name evidence="2" type="ORF">GCM10022409_04290</name>
</gene>
<comment type="caution">
    <text evidence="2">The sequence shown here is derived from an EMBL/GenBank/DDBJ whole genome shotgun (WGS) entry which is preliminary data.</text>
</comment>
<protein>
    <recommendedName>
        <fullName evidence="4">TonB C-terminal domain-containing protein</fullName>
    </recommendedName>
</protein>
<dbReference type="RefSeq" id="WP_345049731.1">
    <property type="nucleotide sequence ID" value="NZ_BAABDK010000001.1"/>
</dbReference>
<dbReference type="SUPFAM" id="SSF74653">
    <property type="entry name" value="TolA/TonB C-terminal domain"/>
    <property type="match status" value="1"/>
</dbReference>
<keyword evidence="1" id="KW-0732">Signal</keyword>